<keyword evidence="2" id="KW-0533">Nickel</keyword>
<protein>
    <submittedName>
        <fullName evidence="4">NADH-quinone oxidoreductase subunit D</fullName>
    </submittedName>
</protein>
<keyword evidence="2" id="KW-0460">Magnesium</keyword>
<dbReference type="GO" id="GO:0048038">
    <property type="term" value="F:quinone binding"/>
    <property type="evidence" value="ECO:0007669"/>
    <property type="project" value="InterPro"/>
</dbReference>
<dbReference type="InterPro" id="IPR018194">
    <property type="entry name" value="Ni-dep_hyd_lsu_Ni_BS"/>
</dbReference>
<feature type="domain" description="NADH-quinone oxidoreductase subunit D" evidence="3">
    <location>
        <begin position="123"/>
        <end position="288"/>
    </location>
</feature>
<dbReference type="InterPro" id="IPR001135">
    <property type="entry name" value="NADH_Q_OxRdtase_suD"/>
</dbReference>
<name>A0A444L9B5_METS7</name>
<evidence type="ECO:0000256" key="2">
    <source>
        <dbReference type="PIRSR" id="PIRSR601501-1"/>
    </source>
</evidence>
<sequence>MSSSYERIFDIPIGPQHPALKEPAMLKLKVDGEHVVGVDLDVSYNHRGIEKAAEYRTYIQNLYLIERICGICNVAQTLTYCLAVESLHGKEIPARARFLRIVAEEISRINSHLLWLGVAAHEIGFDTFFMHIWLDREITLGLMEALSGNRITSSYNVIGGVRRDVTEDLLSRIRKGLDDLEPRVKRYREIAINDRSILKRTQGVGILSPADAAATSAVGPTLRASGIKSDVRADDPYSSHDQVPFNVITSDGCDAHARIIVRLDEILESIQICRHCISKLPAGPILQRLPRRAPQGEAMSRVEAPRGELFHYICSDGSDKPYRCKVSTPTLANLPALVRMLTSKGRYVVNIADVPVILASIDPCFSCAARVERTGGV</sequence>
<evidence type="ECO:0000259" key="3">
    <source>
        <dbReference type="Pfam" id="PF00346"/>
    </source>
</evidence>
<organism evidence="4 5">
    <name type="scientific">Methanosuratincola subterraneus</name>
    <dbReference type="NCBI Taxonomy" id="2593994"/>
    <lineage>
        <taxon>Archaea</taxon>
        <taxon>Thermoproteota</taxon>
        <taxon>Methanosuratincolia</taxon>
        <taxon>Candidatus Methanomethylicales</taxon>
        <taxon>Candidatus Methanomethylicaceae</taxon>
        <taxon>Candidatus Methanosuratincola (ex Vanwonterghem et al. 2016)</taxon>
    </lineage>
</organism>
<evidence type="ECO:0000313" key="4">
    <source>
        <dbReference type="EMBL" id="RWX74186.1"/>
    </source>
</evidence>
<accession>A0A444L9B5</accession>
<feature type="binding site" evidence="2">
    <location>
        <position position="326"/>
    </location>
    <ligand>
        <name>Mg(2+)</name>
        <dbReference type="ChEBI" id="CHEBI:18420"/>
    </ligand>
</feature>
<feature type="binding site" evidence="2">
    <location>
        <position position="69"/>
    </location>
    <ligand>
        <name>Ni(2+)</name>
        <dbReference type="ChEBI" id="CHEBI:49786"/>
    </ligand>
</feature>
<dbReference type="InterPro" id="IPR052197">
    <property type="entry name" value="ComplexI_49kDa-like"/>
</dbReference>
<keyword evidence="2" id="KW-0408">Iron</keyword>
<feature type="binding site" evidence="2">
    <location>
        <position position="364"/>
    </location>
    <ligand>
        <name>Ni(2+)</name>
        <dbReference type="ChEBI" id="CHEBI:49786"/>
    </ligand>
</feature>
<dbReference type="InterPro" id="IPR001501">
    <property type="entry name" value="Ni-dep_hyd_lsu"/>
</dbReference>
<dbReference type="GO" id="GO:0016651">
    <property type="term" value="F:oxidoreductase activity, acting on NAD(P)H"/>
    <property type="evidence" value="ECO:0007669"/>
    <property type="project" value="InterPro"/>
</dbReference>
<proteinExistence type="predicted"/>
<feature type="binding site" evidence="2">
    <location>
        <position position="72"/>
    </location>
    <ligand>
        <name>Ni(2+)</name>
        <dbReference type="ChEBI" id="CHEBI:49786"/>
    </ligand>
</feature>
<feature type="binding site" evidence="2">
    <location>
        <position position="50"/>
    </location>
    <ligand>
        <name>Mg(2+)</name>
        <dbReference type="ChEBI" id="CHEBI:18420"/>
    </ligand>
</feature>
<evidence type="ECO:0000313" key="5">
    <source>
        <dbReference type="Proteomes" id="UP000288215"/>
    </source>
</evidence>
<feature type="binding site" evidence="2">
    <location>
        <position position="367"/>
    </location>
    <ligand>
        <name>Fe cation</name>
        <dbReference type="ChEBI" id="CHEBI:24875"/>
    </ligand>
</feature>
<evidence type="ECO:0000256" key="1">
    <source>
        <dbReference type="ARBA" id="ARBA00023002"/>
    </source>
</evidence>
<comment type="caution">
    <text evidence="4">The sequence shown here is derived from an EMBL/GenBank/DDBJ whole genome shotgun (WGS) entry which is preliminary data.</text>
</comment>
<dbReference type="Pfam" id="PF00346">
    <property type="entry name" value="Complex1_49kDa"/>
    <property type="match status" value="2"/>
</dbReference>
<dbReference type="InterPro" id="IPR029014">
    <property type="entry name" value="NiFe-Hase_large"/>
</dbReference>
<keyword evidence="1" id="KW-0560">Oxidoreductase</keyword>
<feature type="binding site" evidence="2">
    <location>
        <position position="72"/>
    </location>
    <ligand>
        <name>Fe cation</name>
        <dbReference type="ChEBI" id="CHEBI:24875"/>
    </ligand>
</feature>
<dbReference type="AlphaFoldDB" id="A0A444L9B5"/>
<comment type="cofactor">
    <cofactor evidence="2">
        <name>Ni(2+)</name>
        <dbReference type="ChEBI" id="CHEBI:49786"/>
    </cofactor>
</comment>
<feature type="domain" description="NADH-quinone oxidoreductase subunit D" evidence="3">
    <location>
        <begin position="292"/>
        <end position="369"/>
    </location>
</feature>
<dbReference type="PANTHER" id="PTHR43485:SF1">
    <property type="entry name" value="FORMATE HYDROGENLYASE SUBUNIT 5-RELATED"/>
    <property type="match status" value="1"/>
</dbReference>
<comment type="cofactor">
    <cofactor evidence="2">
        <name>Fe cation</name>
        <dbReference type="ChEBI" id="CHEBI:24875"/>
    </cofactor>
</comment>
<dbReference type="SUPFAM" id="SSF56762">
    <property type="entry name" value="HydB/Nqo4-like"/>
    <property type="match status" value="1"/>
</dbReference>
<dbReference type="Pfam" id="PF00374">
    <property type="entry name" value="NiFeSe_Hases"/>
    <property type="match status" value="1"/>
</dbReference>
<dbReference type="GO" id="GO:0016151">
    <property type="term" value="F:nickel cation binding"/>
    <property type="evidence" value="ECO:0007669"/>
    <property type="project" value="InterPro"/>
</dbReference>
<reference evidence="4 5" key="1">
    <citation type="submission" date="2018-12" db="EMBL/GenBank/DDBJ databases">
        <title>The complete genome of the methanogenic archaea of the candidate phylum Verstraetearchaeota, obtained from the metagenome of underground thermal water.</title>
        <authorList>
            <person name="Kadnikov V.V."/>
            <person name="Mardanov A.V."/>
            <person name="Beletsky A.V."/>
            <person name="Karnachuk O.V."/>
            <person name="Ravin N.V."/>
        </authorList>
    </citation>
    <scope>NUCLEOTIDE SEQUENCE [LARGE SCALE GENOMIC DNA]</scope>
    <source>
        <strain evidence="4">Ch88</strain>
    </source>
</reference>
<dbReference type="Gene3D" id="1.10.645.10">
    <property type="entry name" value="Cytochrome-c3 Hydrogenase, chain B"/>
    <property type="match status" value="1"/>
</dbReference>
<dbReference type="Proteomes" id="UP000288215">
    <property type="component" value="Unassembled WGS sequence"/>
</dbReference>
<gene>
    <name evidence="4" type="ORF">Metus_0211</name>
</gene>
<dbReference type="EMBL" id="RXGA01000001">
    <property type="protein sequence ID" value="RWX74186.1"/>
    <property type="molecule type" value="Genomic_DNA"/>
</dbReference>
<dbReference type="PROSITE" id="PS00507">
    <property type="entry name" value="NI_HGENASE_L_1"/>
    <property type="match status" value="1"/>
</dbReference>
<dbReference type="GO" id="GO:0051287">
    <property type="term" value="F:NAD binding"/>
    <property type="evidence" value="ECO:0007669"/>
    <property type="project" value="InterPro"/>
</dbReference>
<keyword evidence="2" id="KW-0479">Metal-binding</keyword>
<dbReference type="GO" id="GO:0008901">
    <property type="term" value="F:ferredoxin hydrogenase activity"/>
    <property type="evidence" value="ECO:0007669"/>
    <property type="project" value="InterPro"/>
</dbReference>
<dbReference type="PANTHER" id="PTHR43485">
    <property type="entry name" value="HYDROGENASE-4 COMPONENT G"/>
    <property type="match status" value="1"/>
</dbReference>